<dbReference type="EMBL" id="JAIWYP010000009">
    <property type="protein sequence ID" value="KAH3769294.1"/>
    <property type="molecule type" value="Genomic_DNA"/>
</dbReference>
<comment type="caution">
    <text evidence="2">The sequence shown here is derived from an EMBL/GenBank/DDBJ whole genome shotgun (WGS) entry which is preliminary data.</text>
</comment>
<evidence type="ECO:0000256" key="1">
    <source>
        <dbReference type="SAM" id="MobiDB-lite"/>
    </source>
</evidence>
<accession>A0A9D4IDA6</accession>
<proteinExistence type="predicted"/>
<protein>
    <submittedName>
        <fullName evidence="2">Uncharacterized protein</fullName>
    </submittedName>
</protein>
<reference evidence="2" key="2">
    <citation type="submission" date="2020-11" db="EMBL/GenBank/DDBJ databases">
        <authorList>
            <person name="McCartney M.A."/>
            <person name="Auch B."/>
            <person name="Kono T."/>
            <person name="Mallez S."/>
            <person name="Becker A."/>
            <person name="Gohl D.M."/>
            <person name="Silverstein K.A.T."/>
            <person name="Koren S."/>
            <person name="Bechman K.B."/>
            <person name="Herman A."/>
            <person name="Abrahante J.E."/>
            <person name="Garbe J."/>
        </authorList>
    </citation>
    <scope>NUCLEOTIDE SEQUENCE</scope>
    <source>
        <strain evidence="2">Duluth1</strain>
        <tissue evidence="2">Whole animal</tissue>
    </source>
</reference>
<gene>
    <name evidence="2" type="ORF">DPMN_170544</name>
</gene>
<sequence>MAGRACVRSRMASCQQWLPKACSRSIIYQWLRLPCIGKGNSPDERVEPRLGRYRLRRKHSYTYGILVSREVADRRGPVFSQGHRARVQRDPGQGPPSGRTSLRNHFEKARSSGAKTAGSGPGRIYTRPAGRNHRPVLGGANGTRSSRSQDAQSNTAPVHSIHKALTCPASSTRSFNRNRTATSRSYEEPRAAVAENLPPLA</sequence>
<reference evidence="2" key="1">
    <citation type="journal article" date="2019" name="bioRxiv">
        <title>The Genome of the Zebra Mussel, Dreissena polymorpha: A Resource for Invasive Species Research.</title>
        <authorList>
            <person name="McCartney M.A."/>
            <person name="Auch B."/>
            <person name="Kono T."/>
            <person name="Mallez S."/>
            <person name="Zhang Y."/>
            <person name="Obille A."/>
            <person name="Becker A."/>
            <person name="Abrahante J.E."/>
            <person name="Garbe J."/>
            <person name="Badalamenti J.P."/>
            <person name="Herman A."/>
            <person name="Mangelson H."/>
            <person name="Liachko I."/>
            <person name="Sullivan S."/>
            <person name="Sone E.D."/>
            <person name="Koren S."/>
            <person name="Silverstein K.A.T."/>
            <person name="Beckman K.B."/>
            <person name="Gohl D.M."/>
        </authorList>
    </citation>
    <scope>NUCLEOTIDE SEQUENCE</scope>
    <source>
        <strain evidence="2">Duluth1</strain>
        <tissue evidence="2">Whole animal</tissue>
    </source>
</reference>
<keyword evidence="3" id="KW-1185">Reference proteome</keyword>
<organism evidence="2 3">
    <name type="scientific">Dreissena polymorpha</name>
    <name type="common">Zebra mussel</name>
    <name type="synonym">Mytilus polymorpha</name>
    <dbReference type="NCBI Taxonomy" id="45954"/>
    <lineage>
        <taxon>Eukaryota</taxon>
        <taxon>Metazoa</taxon>
        <taxon>Spiralia</taxon>
        <taxon>Lophotrochozoa</taxon>
        <taxon>Mollusca</taxon>
        <taxon>Bivalvia</taxon>
        <taxon>Autobranchia</taxon>
        <taxon>Heteroconchia</taxon>
        <taxon>Euheterodonta</taxon>
        <taxon>Imparidentia</taxon>
        <taxon>Neoheterodontei</taxon>
        <taxon>Myida</taxon>
        <taxon>Dreissenoidea</taxon>
        <taxon>Dreissenidae</taxon>
        <taxon>Dreissena</taxon>
    </lineage>
</organism>
<feature type="compositionally biased region" description="Polar residues" evidence="1">
    <location>
        <begin position="142"/>
        <end position="157"/>
    </location>
</feature>
<name>A0A9D4IDA6_DREPO</name>
<evidence type="ECO:0000313" key="2">
    <source>
        <dbReference type="EMBL" id="KAH3769294.1"/>
    </source>
</evidence>
<dbReference type="AlphaFoldDB" id="A0A9D4IDA6"/>
<evidence type="ECO:0000313" key="3">
    <source>
        <dbReference type="Proteomes" id="UP000828390"/>
    </source>
</evidence>
<feature type="compositionally biased region" description="Polar residues" evidence="1">
    <location>
        <begin position="168"/>
        <end position="184"/>
    </location>
</feature>
<feature type="region of interest" description="Disordered" evidence="1">
    <location>
        <begin position="76"/>
        <end position="201"/>
    </location>
</feature>
<dbReference type="Proteomes" id="UP000828390">
    <property type="component" value="Unassembled WGS sequence"/>
</dbReference>